<reference evidence="1" key="2">
    <citation type="journal article" date="2015" name="Fish Shellfish Immunol.">
        <title>Early steps in the European eel (Anguilla anguilla)-Vibrio vulnificus interaction in the gills: Role of the RtxA13 toxin.</title>
        <authorList>
            <person name="Callol A."/>
            <person name="Pajuelo D."/>
            <person name="Ebbesson L."/>
            <person name="Teles M."/>
            <person name="MacKenzie S."/>
            <person name="Amaro C."/>
        </authorList>
    </citation>
    <scope>NUCLEOTIDE SEQUENCE</scope>
</reference>
<protein>
    <submittedName>
        <fullName evidence="1">Uncharacterized protein</fullName>
    </submittedName>
</protein>
<dbReference type="AlphaFoldDB" id="A0A0E9XUH1"/>
<dbReference type="EMBL" id="GBXM01003249">
    <property type="protein sequence ID" value="JAI05329.1"/>
    <property type="molecule type" value="Transcribed_RNA"/>
</dbReference>
<name>A0A0E9XUH1_ANGAN</name>
<organism evidence="1">
    <name type="scientific">Anguilla anguilla</name>
    <name type="common">European freshwater eel</name>
    <name type="synonym">Muraena anguilla</name>
    <dbReference type="NCBI Taxonomy" id="7936"/>
    <lineage>
        <taxon>Eukaryota</taxon>
        <taxon>Metazoa</taxon>
        <taxon>Chordata</taxon>
        <taxon>Craniata</taxon>
        <taxon>Vertebrata</taxon>
        <taxon>Euteleostomi</taxon>
        <taxon>Actinopterygii</taxon>
        <taxon>Neopterygii</taxon>
        <taxon>Teleostei</taxon>
        <taxon>Anguilliformes</taxon>
        <taxon>Anguillidae</taxon>
        <taxon>Anguilla</taxon>
    </lineage>
</organism>
<accession>A0A0E9XUH1</accession>
<proteinExistence type="predicted"/>
<evidence type="ECO:0000313" key="1">
    <source>
        <dbReference type="EMBL" id="JAI05329.1"/>
    </source>
</evidence>
<reference evidence="1" key="1">
    <citation type="submission" date="2014-11" db="EMBL/GenBank/DDBJ databases">
        <authorList>
            <person name="Amaro Gonzalez C."/>
        </authorList>
    </citation>
    <scope>NUCLEOTIDE SEQUENCE</scope>
</reference>
<sequence length="56" mass="6618">MTTEFKYQAYRQISAEHKNYHASTIRCGQVLTELKCVIIHHVKLFIPVILHFILFS</sequence>